<dbReference type="InterPro" id="IPR025736">
    <property type="entry name" value="PucR_C-HTH_dom"/>
</dbReference>
<sequence>MTSDFLSLLTADDTAGGDGGGRVRAVAFECLVSGIIDERAVSVLRLAGFDGDFGCFAIAGRPADGGGAGAAIATIRQAVHDLGGSEPLTGVHDGAVVALIRLEAAVRPEATCTAVSKAFAPGTPICLGPTRRGVEGASIAMRAALTTLAAAPALSNTALSNTALRHTPVPSRATAHRPIVLHAEDALPERAMLGDQEARRELVDEVYAELLGNSDDDPTMLTVATFLESGGSLEVTARALSIHPNTVRYRLKRMADTTGWDATDPRDAFVLTCAIALGRIAQHSRL</sequence>
<feature type="domain" description="PucR C-terminal helix-turn-helix" evidence="2">
    <location>
        <begin position="222"/>
        <end position="276"/>
    </location>
</feature>
<protein>
    <submittedName>
        <fullName evidence="4">Polyketide synthase regulator</fullName>
    </submittedName>
</protein>
<dbReference type="PANTHER" id="PTHR33744:SF7">
    <property type="entry name" value="PUCR FAMILY TRANSCRIPTIONAL REGULATOR"/>
    <property type="match status" value="1"/>
</dbReference>
<dbReference type="RefSeq" id="WP_172144605.1">
    <property type="nucleotide sequence ID" value="NZ_JAAIIJ010000010.1"/>
</dbReference>
<evidence type="ECO:0000256" key="1">
    <source>
        <dbReference type="ARBA" id="ARBA00006754"/>
    </source>
</evidence>
<evidence type="ECO:0000313" key="4">
    <source>
        <dbReference type="EMBL" id="NMN01998.1"/>
    </source>
</evidence>
<dbReference type="EMBL" id="JAAIIJ010000010">
    <property type="protein sequence ID" value="NMN01998.1"/>
    <property type="molecule type" value="Genomic_DNA"/>
</dbReference>
<accession>A0ABX1SVX9</accession>
<dbReference type="Pfam" id="PF17853">
    <property type="entry name" value="GGDEF_2"/>
    <property type="match status" value="1"/>
</dbReference>
<organism evidence="4 5">
    <name type="scientific">Bifidobacterium panos</name>
    <dbReference type="NCBI Taxonomy" id="2675321"/>
    <lineage>
        <taxon>Bacteria</taxon>
        <taxon>Bacillati</taxon>
        <taxon>Actinomycetota</taxon>
        <taxon>Actinomycetes</taxon>
        <taxon>Bifidobacteriales</taxon>
        <taxon>Bifidobacteriaceae</taxon>
        <taxon>Bifidobacterium</taxon>
    </lineage>
</organism>
<dbReference type="Pfam" id="PF13556">
    <property type="entry name" value="HTH_30"/>
    <property type="match status" value="1"/>
</dbReference>
<dbReference type="Proteomes" id="UP000553756">
    <property type="component" value="Unassembled WGS sequence"/>
</dbReference>
<reference evidence="4 5" key="1">
    <citation type="submission" date="2020-02" db="EMBL/GenBank/DDBJ databases">
        <title>Characterization of phylogenetic diversity of novel bifidobacterial species isolated in Czech ZOOs.</title>
        <authorList>
            <person name="Lugli G.A."/>
            <person name="Vera N.B."/>
            <person name="Ventura M."/>
        </authorList>
    </citation>
    <scope>NUCLEOTIDE SEQUENCE [LARGE SCALE GENOMIC DNA]</scope>
    <source>
        <strain evidence="4 5">DSM 109963</strain>
    </source>
</reference>
<comment type="similarity">
    <text evidence="1">Belongs to the CdaR family.</text>
</comment>
<evidence type="ECO:0000259" key="3">
    <source>
        <dbReference type="Pfam" id="PF17853"/>
    </source>
</evidence>
<proteinExistence type="inferred from homology"/>
<dbReference type="Gene3D" id="1.10.10.2840">
    <property type="entry name" value="PucR C-terminal helix-turn-helix domain"/>
    <property type="match status" value="1"/>
</dbReference>
<evidence type="ECO:0000259" key="2">
    <source>
        <dbReference type="Pfam" id="PF13556"/>
    </source>
</evidence>
<feature type="domain" description="CdaR GGDEF-like" evidence="3">
    <location>
        <begin position="37"/>
        <end position="149"/>
    </location>
</feature>
<dbReference type="InterPro" id="IPR041522">
    <property type="entry name" value="CdaR_GGDEF"/>
</dbReference>
<dbReference type="InterPro" id="IPR042070">
    <property type="entry name" value="PucR_C-HTH_sf"/>
</dbReference>
<dbReference type="PANTHER" id="PTHR33744">
    <property type="entry name" value="CARBOHYDRATE DIACID REGULATOR"/>
    <property type="match status" value="1"/>
</dbReference>
<comment type="caution">
    <text evidence="4">The sequence shown here is derived from an EMBL/GenBank/DDBJ whole genome shotgun (WGS) entry which is preliminary data.</text>
</comment>
<gene>
    <name evidence="4" type="ORF">G1C94_0620</name>
</gene>
<evidence type="ECO:0000313" key="5">
    <source>
        <dbReference type="Proteomes" id="UP000553756"/>
    </source>
</evidence>
<keyword evidence="5" id="KW-1185">Reference proteome</keyword>
<dbReference type="InterPro" id="IPR051448">
    <property type="entry name" value="CdaR-like_regulators"/>
</dbReference>
<name>A0ABX1SVX9_9BIFI</name>
<dbReference type="Gene3D" id="1.20.5.5100">
    <property type="match status" value="1"/>
</dbReference>
<dbReference type="Gene3D" id="3.30.70.2730">
    <property type="match status" value="1"/>
</dbReference>